<organism evidence="1 2">
    <name type="scientific">Streptomyces cinnabarinus</name>
    <dbReference type="NCBI Taxonomy" id="67287"/>
    <lineage>
        <taxon>Bacteria</taxon>
        <taxon>Bacillati</taxon>
        <taxon>Actinomycetota</taxon>
        <taxon>Actinomycetes</taxon>
        <taxon>Kitasatosporales</taxon>
        <taxon>Streptomycetaceae</taxon>
        <taxon>Streptomyces</taxon>
    </lineage>
</organism>
<keyword evidence="2" id="KW-1185">Reference proteome</keyword>
<reference evidence="1" key="1">
    <citation type="submission" date="2022-12" db="EMBL/GenBank/DDBJ databases">
        <authorList>
            <person name="Ruckert C."/>
            <person name="Busche T."/>
            <person name="Kalinowski J."/>
            <person name="Wittmann C."/>
        </authorList>
    </citation>
    <scope>NUCLEOTIDE SEQUENCE</scope>
    <source>
        <strain evidence="1">DSM 40467</strain>
    </source>
</reference>
<proteinExistence type="predicted"/>
<protein>
    <submittedName>
        <fullName evidence="1">Uncharacterized protein</fullName>
    </submittedName>
</protein>
<name>A0ABY7K9D1_9ACTN</name>
<evidence type="ECO:0000313" key="2">
    <source>
        <dbReference type="Proteomes" id="UP001164439"/>
    </source>
</evidence>
<sequence length="138" mass="15034">MGEREAGRIGIVLEGTDDCDPEELDLLTRRLRERILELDVERVELTRTAAVPEGAKPGETFALGALAVTLAPIALSQVLALVRSWIENRPVRSVSIEIGEDRLEVQAVSTADQQKLIDTFLRAHAPTDPAPEPTAEDA</sequence>
<evidence type="ECO:0000313" key="1">
    <source>
        <dbReference type="EMBL" id="WAZ19549.1"/>
    </source>
</evidence>
<gene>
    <name evidence="1" type="ORF">STRCI_000607</name>
</gene>
<dbReference type="Proteomes" id="UP001164439">
    <property type="component" value="Chromosome"/>
</dbReference>
<dbReference type="RefSeq" id="WP_269657239.1">
    <property type="nucleotide sequence ID" value="NZ_CP114413.1"/>
</dbReference>
<accession>A0ABY7K9D1</accession>
<dbReference type="EMBL" id="CP114413">
    <property type="protein sequence ID" value="WAZ19549.1"/>
    <property type="molecule type" value="Genomic_DNA"/>
</dbReference>